<dbReference type="Proteomes" id="UP000229236">
    <property type="component" value="Unassembled WGS sequence"/>
</dbReference>
<dbReference type="EMBL" id="PFTM01000059">
    <property type="protein sequence ID" value="PJB82440.1"/>
    <property type="molecule type" value="Genomic_DNA"/>
</dbReference>
<proteinExistence type="predicted"/>
<evidence type="ECO:0000313" key="2">
    <source>
        <dbReference type="Proteomes" id="UP000229236"/>
    </source>
</evidence>
<dbReference type="InterPro" id="IPR011990">
    <property type="entry name" value="TPR-like_helical_dom_sf"/>
</dbReference>
<sequence>MYGFLSHEDYLLHRSAKQATVDDSFVDEIAGSDHEKAIEMSNYFVQKSFEYLNNDPEAVIRHFNQAWLIDSNNHSVYWGFAIYTANHENNESALKYFDMALEKFDQKYVQSVVSEDRLLCDAAIGYASAYEDGGRMNDTYLDKAKELVSEINAQNAPPHCLALINAFSQLSVHTLKVGDTVGDFTVASIRLSPFVYGDGSQDFTTEYSGATTISGEYYWSEMFDRVCFTPRKEDAPKIPRLEEDTRDAAFCFSNTPFAQKVFASTLVAGSSGDGVKYLATVTIQNYAEIFAHKEASDFAELMSAVLGEN</sequence>
<accession>A0A2M8D6E3</accession>
<organism evidence="1 2">
    <name type="scientific">Candidatus Yonathbacteria bacterium CG_4_9_14_0_8_um_filter_46_47</name>
    <dbReference type="NCBI Taxonomy" id="1975106"/>
    <lineage>
        <taxon>Bacteria</taxon>
        <taxon>Candidatus Yonathiibacteriota</taxon>
    </lineage>
</organism>
<name>A0A2M8D6E3_9BACT</name>
<evidence type="ECO:0000313" key="1">
    <source>
        <dbReference type="EMBL" id="PJB82440.1"/>
    </source>
</evidence>
<evidence type="ECO:0008006" key="3">
    <source>
        <dbReference type="Google" id="ProtNLM"/>
    </source>
</evidence>
<reference evidence="2" key="1">
    <citation type="submission" date="2017-09" db="EMBL/GenBank/DDBJ databases">
        <title>Depth-based differentiation of microbial function through sediment-hosted aquifers and enrichment of novel symbionts in the deep terrestrial subsurface.</title>
        <authorList>
            <person name="Probst A.J."/>
            <person name="Ladd B."/>
            <person name="Jarett J.K."/>
            <person name="Geller-Mcgrath D.E."/>
            <person name="Sieber C.M.K."/>
            <person name="Emerson J.B."/>
            <person name="Anantharaman K."/>
            <person name="Thomas B.C."/>
            <person name="Malmstrom R."/>
            <person name="Stieglmeier M."/>
            <person name="Klingl A."/>
            <person name="Woyke T."/>
            <person name="Ryan C.M."/>
            <person name="Banfield J.F."/>
        </authorList>
    </citation>
    <scope>NUCLEOTIDE SEQUENCE [LARGE SCALE GENOMIC DNA]</scope>
</reference>
<gene>
    <name evidence="1" type="ORF">CO088_03475</name>
</gene>
<comment type="caution">
    <text evidence="1">The sequence shown here is derived from an EMBL/GenBank/DDBJ whole genome shotgun (WGS) entry which is preliminary data.</text>
</comment>
<protein>
    <recommendedName>
        <fullName evidence="3">Tetratricopeptide repeat protein</fullName>
    </recommendedName>
</protein>
<dbReference type="AlphaFoldDB" id="A0A2M8D6E3"/>
<dbReference type="SUPFAM" id="SSF48452">
    <property type="entry name" value="TPR-like"/>
    <property type="match status" value="1"/>
</dbReference>